<gene>
    <name evidence="2" type="ORF">LTR97_006887</name>
</gene>
<comment type="similarity">
    <text evidence="1">Belongs to the short-chain dehydrogenases/reductases (SDR) family.</text>
</comment>
<comment type="caution">
    <text evidence="2">The sequence shown here is derived from an EMBL/GenBank/DDBJ whole genome shotgun (WGS) entry which is preliminary data.</text>
</comment>
<dbReference type="PANTHER" id="PTHR43544">
    <property type="entry name" value="SHORT-CHAIN DEHYDROGENASE/REDUCTASE"/>
    <property type="match status" value="1"/>
</dbReference>
<protein>
    <recommendedName>
        <fullName evidence="4">NAD(P)-binding protein</fullName>
    </recommendedName>
</protein>
<dbReference type="EMBL" id="JAVRQU010000010">
    <property type="protein sequence ID" value="KAK5697928.1"/>
    <property type="molecule type" value="Genomic_DNA"/>
</dbReference>
<accession>A0AAN7W3V0</accession>
<dbReference type="Pfam" id="PF00106">
    <property type="entry name" value="adh_short"/>
    <property type="match status" value="1"/>
</dbReference>
<dbReference type="Gene3D" id="3.40.50.720">
    <property type="entry name" value="NAD(P)-binding Rossmann-like Domain"/>
    <property type="match status" value="1"/>
</dbReference>
<evidence type="ECO:0000313" key="2">
    <source>
        <dbReference type="EMBL" id="KAK5697928.1"/>
    </source>
</evidence>
<proteinExistence type="inferred from homology"/>
<sequence length="268" mass="28671">MSYLVTGASRGIGLELVKQLLALPKSQVTKVIALSRGAPPAALQELLGKHTSRSIHIAASVDNTESVKQAAQAVEAQLGDAGLDVLINNAGVLGELSAEGARFIPPEEMLRVLDVNVVGPHRVTAAFLPLLEKGKQKKVINMFVKNSDSIPSIGCADVRRRSSTMGSIAMSEYFTFAPVPPYKISKTALHMLNKQYASEYEGKGFTFLAVSPGWLKTDLGGPHADLDVDVGVRDVIRIILEATPAQNGNAVSIKVSGNDRYDGKEIPW</sequence>
<organism evidence="2 3">
    <name type="scientific">Elasticomyces elasticus</name>
    <dbReference type="NCBI Taxonomy" id="574655"/>
    <lineage>
        <taxon>Eukaryota</taxon>
        <taxon>Fungi</taxon>
        <taxon>Dikarya</taxon>
        <taxon>Ascomycota</taxon>
        <taxon>Pezizomycotina</taxon>
        <taxon>Dothideomycetes</taxon>
        <taxon>Dothideomycetidae</taxon>
        <taxon>Mycosphaerellales</taxon>
        <taxon>Teratosphaeriaceae</taxon>
        <taxon>Elasticomyces</taxon>
    </lineage>
</organism>
<dbReference type="InterPro" id="IPR036291">
    <property type="entry name" value="NAD(P)-bd_dom_sf"/>
</dbReference>
<evidence type="ECO:0000256" key="1">
    <source>
        <dbReference type="ARBA" id="ARBA00006484"/>
    </source>
</evidence>
<dbReference type="PANTHER" id="PTHR43544:SF36">
    <property type="entry name" value="CHAIN OXIDOREDUCTASE (CSGA), PUTATIVE (AFU_ORTHOLOGUE AFUA_4G00910)-RELATED"/>
    <property type="match status" value="1"/>
</dbReference>
<evidence type="ECO:0008006" key="4">
    <source>
        <dbReference type="Google" id="ProtNLM"/>
    </source>
</evidence>
<dbReference type="CDD" id="cd05325">
    <property type="entry name" value="carb_red_sniffer_like_SDR_c"/>
    <property type="match status" value="1"/>
</dbReference>
<dbReference type="AlphaFoldDB" id="A0AAN7W3V0"/>
<reference evidence="2" key="1">
    <citation type="submission" date="2023-08" db="EMBL/GenBank/DDBJ databases">
        <title>Black Yeasts Isolated from many extreme environments.</title>
        <authorList>
            <person name="Coleine C."/>
            <person name="Stajich J.E."/>
            <person name="Selbmann L."/>
        </authorList>
    </citation>
    <scope>NUCLEOTIDE SEQUENCE</scope>
    <source>
        <strain evidence="2">CCFEE 5810</strain>
    </source>
</reference>
<dbReference type="GO" id="GO:0005737">
    <property type="term" value="C:cytoplasm"/>
    <property type="evidence" value="ECO:0007669"/>
    <property type="project" value="TreeGrafter"/>
</dbReference>
<name>A0AAN7W3V0_9PEZI</name>
<dbReference type="InterPro" id="IPR051468">
    <property type="entry name" value="Fungal_SecMetab_SDRs"/>
</dbReference>
<dbReference type="SUPFAM" id="SSF51735">
    <property type="entry name" value="NAD(P)-binding Rossmann-fold domains"/>
    <property type="match status" value="1"/>
</dbReference>
<dbReference type="InterPro" id="IPR002347">
    <property type="entry name" value="SDR_fam"/>
</dbReference>
<evidence type="ECO:0000313" key="3">
    <source>
        <dbReference type="Proteomes" id="UP001310594"/>
    </source>
</evidence>
<dbReference type="GO" id="GO:0016491">
    <property type="term" value="F:oxidoreductase activity"/>
    <property type="evidence" value="ECO:0007669"/>
    <property type="project" value="TreeGrafter"/>
</dbReference>
<dbReference type="Proteomes" id="UP001310594">
    <property type="component" value="Unassembled WGS sequence"/>
</dbReference>
<dbReference type="PRINTS" id="PR00081">
    <property type="entry name" value="GDHRDH"/>
</dbReference>